<gene>
    <name evidence="2" type="ORF">ACFYWW_22140</name>
</gene>
<dbReference type="EMBL" id="JBIAPK010000006">
    <property type="protein sequence ID" value="MFF3341395.1"/>
    <property type="molecule type" value="Genomic_DNA"/>
</dbReference>
<evidence type="ECO:0000313" key="2">
    <source>
        <dbReference type="EMBL" id="MFF3341395.1"/>
    </source>
</evidence>
<proteinExistence type="predicted"/>
<dbReference type="Proteomes" id="UP001601976">
    <property type="component" value="Unassembled WGS sequence"/>
</dbReference>
<reference evidence="2 3" key="1">
    <citation type="submission" date="2024-10" db="EMBL/GenBank/DDBJ databases">
        <title>The Natural Products Discovery Center: Release of the First 8490 Sequenced Strains for Exploring Actinobacteria Biosynthetic Diversity.</title>
        <authorList>
            <person name="Kalkreuter E."/>
            <person name="Kautsar S.A."/>
            <person name="Yang D."/>
            <person name="Bader C.D."/>
            <person name="Teijaro C.N."/>
            <person name="Fluegel L."/>
            <person name="Davis C.M."/>
            <person name="Simpson J.R."/>
            <person name="Lauterbach L."/>
            <person name="Steele A.D."/>
            <person name="Gui C."/>
            <person name="Meng S."/>
            <person name="Li G."/>
            <person name="Viehrig K."/>
            <person name="Ye F."/>
            <person name="Su P."/>
            <person name="Kiefer A.F."/>
            <person name="Nichols A."/>
            <person name="Cepeda A.J."/>
            <person name="Yan W."/>
            <person name="Fan B."/>
            <person name="Jiang Y."/>
            <person name="Adhikari A."/>
            <person name="Zheng C.-J."/>
            <person name="Schuster L."/>
            <person name="Cowan T.M."/>
            <person name="Smanski M.J."/>
            <person name="Chevrette M.G."/>
            <person name="De Carvalho L.P.S."/>
            <person name="Shen B."/>
        </authorList>
    </citation>
    <scope>NUCLEOTIDE SEQUENCE [LARGE SCALE GENOMIC DNA]</scope>
    <source>
        <strain evidence="2 3">NPDC003029</strain>
    </source>
</reference>
<keyword evidence="3" id="KW-1185">Reference proteome</keyword>
<organism evidence="2 3">
    <name type="scientific">Streptomyces flavidovirens</name>
    <dbReference type="NCBI Taxonomy" id="67298"/>
    <lineage>
        <taxon>Bacteria</taxon>
        <taxon>Bacillati</taxon>
        <taxon>Actinomycetota</taxon>
        <taxon>Actinomycetes</taxon>
        <taxon>Kitasatosporales</taxon>
        <taxon>Streptomycetaceae</taxon>
        <taxon>Streptomyces</taxon>
    </lineage>
</organism>
<accession>A0ABW6RIN6</accession>
<protein>
    <submittedName>
        <fullName evidence="2">Uncharacterized protein</fullName>
    </submittedName>
</protein>
<evidence type="ECO:0000256" key="1">
    <source>
        <dbReference type="SAM" id="MobiDB-lite"/>
    </source>
</evidence>
<evidence type="ECO:0000313" key="3">
    <source>
        <dbReference type="Proteomes" id="UP001601976"/>
    </source>
</evidence>
<feature type="compositionally biased region" description="Basic and acidic residues" evidence="1">
    <location>
        <begin position="19"/>
        <end position="33"/>
    </location>
</feature>
<dbReference type="RefSeq" id="WP_387896551.1">
    <property type="nucleotide sequence ID" value="NZ_JBIAPK010000006.1"/>
</dbReference>
<comment type="caution">
    <text evidence="2">The sequence shown here is derived from an EMBL/GenBank/DDBJ whole genome shotgun (WGS) entry which is preliminary data.</text>
</comment>
<feature type="region of interest" description="Disordered" evidence="1">
    <location>
        <begin position="1"/>
        <end position="33"/>
    </location>
</feature>
<name>A0ABW6RIN6_9ACTN</name>
<sequence>MTTSSRAQESEAPIYDSLIEEHGDIPEETRQVAERVRREASEAVDFSCLQGRSEIASTQGEPEYLSLRDPRF</sequence>